<dbReference type="Proteomes" id="UP000302163">
    <property type="component" value="Chromosome"/>
</dbReference>
<feature type="signal peptide" evidence="1">
    <location>
        <begin position="1"/>
        <end position="19"/>
    </location>
</feature>
<dbReference type="AlphaFoldDB" id="A0A4P8YJF6"/>
<dbReference type="RefSeq" id="WP_138096088.1">
    <property type="nucleotide sequence ID" value="NZ_CP040428.1"/>
</dbReference>
<evidence type="ECO:0000313" key="2">
    <source>
        <dbReference type="EMBL" id="QCT20213.1"/>
    </source>
</evidence>
<dbReference type="EMBL" id="CP040428">
    <property type="protein sequence ID" value="QCT20213.1"/>
    <property type="molecule type" value="Genomic_DNA"/>
</dbReference>
<keyword evidence="3" id="KW-1185">Reference proteome</keyword>
<feature type="chain" id="PRO_5020943854" description="Lipoprotein" evidence="1">
    <location>
        <begin position="20"/>
        <end position="161"/>
    </location>
</feature>
<evidence type="ECO:0000256" key="1">
    <source>
        <dbReference type="SAM" id="SignalP"/>
    </source>
</evidence>
<proteinExistence type="predicted"/>
<sequence length="161" mass="17629">MTSMSTNLLFFSFVFSVCACSTIGAISLKGNDGIDLSDEKGIEHVNFDFVINGYKVNCRGDKFIVWGKPKEFNEGNPQDTKVALVDINDGYKIYEKGLSSGVFDADYLNNGLGIYIGSGGGFIMDVVNGDLESIGGEFDASNDDNFESCDKNSSWEFNRYP</sequence>
<evidence type="ECO:0008006" key="4">
    <source>
        <dbReference type="Google" id="ProtNLM"/>
    </source>
</evidence>
<dbReference type="OrthoDB" id="9182771at2"/>
<gene>
    <name evidence="2" type="ORF">FEM41_11410</name>
</gene>
<name>A0A4P8YJF6_9ENTR</name>
<reference evidence="2 3" key="1">
    <citation type="submission" date="2019-05" db="EMBL/GenBank/DDBJ databases">
        <title>Complete genome sequence of Izhakiella calystegiae KSNA2, an endophyte isolated from beach morning glory (Calystegia soldanella).</title>
        <authorList>
            <person name="Jiang L."/>
            <person name="Jeong J.C."/>
            <person name="Kim C.Y."/>
            <person name="Kim D.H."/>
            <person name="Kim S.W."/>
            <person name="Lee j."/>
        </authorList>
    </citation>
    <scope>NUCLEOTIDE SEQUENCE [LARGE SCALE GENOMIC DNA]</scope>
    <source>
        <strain evidence="2 3">KSNA2</strain>
    </source>
</reference>
<organism evidence="2 3">
    <name type="scientific">Jejubacter calystegiae</name>
    <dbReference type="NCBI Taxonomy" id="2579935"/>
    <lineage>
        <taxon>Bacteria</taxon>
        <taxon>Pseudomonadati</taxon>
        <taxon>Pseudomonadota</taxon>
        <taxon>Gammaproteobacteria</taxon>
        <taxon>Enterobacterales</taxon>
        <taxon>Enterobacteriaceae</taxon>
        <taxon>Jejubacter</taxon>
    </lineage>
</organism>
<protein>
    <recommendedName>
        <fullName evidence="4">Lipoprotein</fullName>
    </recommendedName>
</protein>
<keyword evidence="1" id="KW-0732">Signal</keyword>
<accession>A0A4P8YJF6</accession>
<evidence type="ECO:0000313" key="3">
    <source>
        <dbReference type="Proteomes" id="UP000302163"/>
    </source>
</evidence>
<dbReference type="KEGG" id="izh:FEM41_11410"/>